<feature type="compositionally biased region" description="Polar residues" evidence="1">
    <location>
        <begin position="14"/>
        <end position="27"/>
    </location>
</feature>
<feature type="region of interest" description="Disordered" evidence="1">
    <location>
        <begin position="13"/>
        <end position="88"/>
    </location>
</feature>
<gene>
    <name evidence="2" type="ORF">KIL84_012042</name>
</gene>
<proteinExistence type="predicted"/>
<protein>
    <submittedName>
        <fullName evidence="2">Uncharacterized protein</fullName>
    </submittedName>
</protein>
<name>A0A9D3XFX3_9SAUR</name>
<comment type="caution">
    <text evidence="2">The sequence shown here is derived from an EMBL/GenBank/DDBJ whole genome shotgun (WGS) entry which is preliminary data.</text>
</comment>
<dbReference type="Proteomes" id="UP000827986">
    <property type="component" value="Unassembled WGS sequence"/>
</dbReference>
<organism evidence="2 3">
    <name type="scientific">Mauremys mutica</name>
    <name type="common">yellowpond turtle</name>
    <dbReference type="NCBI Taxonomy" id="74926"/>
    <lineage>
        <taxon>Eukaryota</taxon>
        <taxon>Metazoa</taxon>
        <taxon>Chordata</taxon>
        <taxon>Craniata</taxon>
        <taxon>Vertebrata</taxon>
        <taxon>Euteleostomi</taxon>
        <taxon>Archelosauria</taxon>
        <taxon>Testudinata</taxon>
        <taxon>Testudines</taxon>
        <taxon>Cryptodira</taxon>
        <taxon>Durocryptodira</taxon>
        <taxon>Testudinoidea</taxon>
        <taxon>Geoemydidae</taxon>
        <taxon>Geoemydinae</taxon>
        <taxon>Mauremys</taxon>
    </lineage>
</organism>
<evidence type="ECO:0000256" key="1">
    <source>
        <dbReference type="SAM" id="MobiDB-lite"/>
    </source>
</evidence>
<accession>A0A9D3XFX3</accession>
<evidence type="ECO:0000313" key="3">
    <source>
        <dbReference type="Proteomes" id="UP000827986"/>
    </source>
</evidence>
<dbReference type="AlphaFoldDB" id="A0A9D3XFX3"/>
<sequence length="116" mass="12789">MLMQLRDLCPLPLQANSTFPSAQSDSPSKPLDIQVRGSTRSKKGGGGRDDIVPWEPPNPASAQRRNEPSLANQSQVLPECSRMPSQHPFGDPDWHVMALLLFPYQHSSTAALTRGW</sequence>
<reference evidence="2" key="1">
    <citation type="submission" date="2021-09" db="EMBL/GenBank/DDBJ databases">
        <title>The genome of Mauremys mutica provides insights into the evolution of semi-aquatic lifestyle.</title>
        <authorList>
            <person name="Gong S."/>
            <person name="Gao Y."/>
        </authorList>
    </citation>
    <scope>NUCLEOTIDE SEQUENCE</scope>
    <source>
        <strain evidence="2">MM-2020</strain>
        <tissue evidence="2">Muscle</tissue>
    </source>
</reference>
<evidence type="ECO:0000313" key="2">
    <source>
        <dbReference type="EMBL" id="KAH1178340.1"/>
    </source>
</evidence>
<keyword evidence="3" id="KW-1185">Reference proteome</keyword>
<dbReference type="EMBL" id="JAHDVG010000474">
    <property type="protein sequence ID" value="KAH1178340.1"/>
    <property type="molecule type" value="Genomic_DNA"/>
</dbReference>